<dbReference type="Proteomes" id="UP000567179">
    <property type="component" value="Unassembled WGS sequence"/>
</dbReference>
<keyword evidence="2" id="KW-1133">Transmembrane helix</keyword>
<dbReference type="InterPro" id="IPR000560">
    <property type="entry name" value="His_Pase_clade-2"/>
</dbReference>
<keyword evidence="2" id="KW-0472">Membrane</keyword>
<evidence type="ECO:0000313" key="4">
    <source>
        <dbReference type="Proteomes" id="UP000567179"/>
    </source>
</evidence>
<dbReference type="InterPro" id="IPR050645">
    <property type="entry name" value="Histidine_acid_phosphatase"/>
</dbReference>
<protein>
    <recommendedName>
        <fullName evidence="5">Phosphoglycerate mutase-like protein</fullName>
    </recommendedName>
</protein>
<evidence type="ECO:0000256" key="2">
    <source>
        <dbReference type="SAM" id="Phobius"/>
    </source>
</evidence>
<dbReference type="Pfam" id="PF00328">
    <property type="entry name" value="His_Phos_2"/>
    <property type="match status" value="1"/>
</dbReference>
<evidence type="ECO:0000256" key="1">
    <source>
        <dbReference type="ARBA" id="ARBA00005375"/>
    </source>
</evidence>
<dbReference type="PANTHER" id="PTHR11567:SF142">
    <property type="entry name" value="PHOSPHOGLYCERATE MUTASE-LIKE PROTEIN"/>
    <property type="match status" value="1"/>
</dbReference>
<dbReference type="InterPro" id="IPR029033">
    <property type="entry name" value="His_PPase_superfam"/>
</dbReference>
<dbReference type="AlphaFoldDB" id="A0A8H5BDG6"/>
<proteinExistence type="inferred from homology"/>
<dbReference type="EMBL" id="JAACJJ010000028">
    <property type="protein sequence ID" value="KAF5321018.1"/>
    <property type="molecule type" value="Genomic_DNA"/>
</dbReference>
<evidence type="ECO:0000313" key="3">
    <source>
        <dbReference type="EMBL" id="KAF5321018.1"/>
    </source>
</evidence>
<keyword evidence="2" id="KW-0812">Transmembrane</keyword>
<gene>
    <name evidence="3" type="ORF">D9619_002063</name>
</gene>
<evidence type="ECO:0008006" key="5">
    <source>
        <dbReference type="Google" id="ProtNLM"/>
    </source>
</evidence>
<reference evidence="3 4" key="1">
    <citation type="journal article" date="2020" name="ISME J.">
        <title>Uncovering the hidden diversity of litter-decomposition mechanisms in mushroom-forming fungi.</title>
        <authorList>
            <person name="Floudas D."/>
            <person name="Bentzer J."/>
            <person name="Ahren D."/>
            <person name="Johansson T."/>
            <person name="Persson P."/>
            <person name="Tunlid A."/>
        </authorList>
    </citation>
    <scope>NUCLEOTIDE SEQUENCE [LARGE SCALE GENOMIC DNA]</scope>
    <source>
        <strain evidence="3 4">CBS 101986</strain>
    </source>
</reference>
<name>A0A8H5BDG6_9AGAR</name>
<comment type="similarity">
    <text evidence="1">Belongs to the histidine acid phosphatase family.</text>
</comment>
<keyword evidence="4" id="KW-1185">Reference proteome</keyword>
<sequence>MLLSKVLGVIVIARNGDRDNYYQDPFTYSGSNTETTALGEVQSHSLGSMIRSTYFDSKSPSYVEGIRSDLVDNSEVKVRVKAGVEGTVVFDSAIALLQGLFPPNPNNKIVLANETTVVAPLGGYQYVPVETVEPGNDRSLESWTNCPAFEKHIKSFYSSDDFKAKAKEAAPFFNGVKDFVFGRPASLENAWNIYDYINSELTHNKTYAYRLPPTFLEQARHWANYHEYGVFSDSDINGIGNIAGRTILHTIITSLERIAFNGDPLQFLMVETTYQAFVSLFRQTGILDEHPELFGIPDFASAIAIELRRGSPPDVRDFLRIRFKNGTSEFTDVHVFGHRADIPLTEFIYRAENAAITSNKQWMDTCGAKSSSSVIEAFGVEQTPFDIFFYATAFLALGAIVFGFVRTVRKRRADKMRPKLQGEEVSQVVEYSYTYYGAIVRIAPKPKPTKEEFFVPSRDPHGDLFVGQEYYPEHPLWII</sequence>
<feature type="transmembrane region" description="Helical" evidence="2">
    <location>
        <begin position="387"/>
        <end position="408"/>
    </location>
</feature>
<accession>A0A8H5BDG6</accession>
<dbReference type="PANTHER" id="PTHR11567">
    <property type="entry name" value="ACID PHOSPHATASE-RELATED"/>
    <property type="match status" value="1"/>
</dbReference>
<dbReference type="SUPFAM" id="SSF53254">
    <property type="entry name" value="Phosphoglycerate mutase-like"/>
    <property type="match status" value="1"/>
</dbReference>
<dbReference type="GO" id="GO:0016791">
    <property type="term" value="F:phosphatase activity"/>
    <property type="evidence" value="ECO:0007669"/>
    <property type="project" value="TreeGrafter"/>
</dbReference>
<dbReference type="OrthoDB" id="258392at2759"/>
<comment type="caution">
    <text evidence="3">The sequence shown here is derived from an EMBL/GenBank/DDBJ whole genome shotgun (WGS) entry which is preliminary data.</text>
</comment>
<organism evidence="3 4">
    <name type="scientific">Psilocybe cf. subviscida</name>
    <dbReference type="NCBI Taxonomy" id="2480587"/>
    <lineage>
        <taxon>Eukaryota</taxon>
        <taxon>Fungi</taxon>
        <taxon>Dikarya</taxon>
        <taxon>Basidiomycota</taxon>
        <taxon>Agaricomycotina</taxon>
        <taxon>Agaricomycetes</taxon>
        <taxon>Agaricomycetidae</taxon>
        <taxon>Agaricales</taxon>
        <taxon>Agaricineae</taxon>
        <taxon>Strophariaceae</taxon>
        <taxon>Psilocybe</taxon>
    </lineage>
</organism>
<dbReference type="Gene3D" id="3.40.50.1240">
    <property type="entry name" value="Phosphoglycerate mutase-like"/>
    <property type="match status" value="1"/>
</dbReference>